<evidence type="ECO:0000256" key="1">
    <source>
        <dbReference type="ARBA" id="ARBA00000382"/>
    </source>
</evidence>
<evidence type="ECO:0000256" key="6">
    <source>
        <dbReference type="ARBA" id="ARBA00023295"/>
    </source>
</evidence>
<protein>
    <recommendedName>
        <fullName evidence="3">glucan endo-1,3-beta-D-glucosidase</fullName>
        <ecNumber evidence="3">3.2.1.39</ecNumber>
    </recommendedName>
</protein>
<keyword evidence="14" id="KW-1185">Reference proteome</keyword>
<dbReference type="InParanoid" id="A0A0G4GE38"/>
<proteinExistence type="inferred from homology"/>
<dbReference type="PROSITE" id="PS52008">
    <property type="entry name" value="GH81"/>
    <property type="match status" value="1"/>
</dbReference>
<feature type="chain" id="PRO_5005189888" description="glucan endo-1,3-beta-D-glucosidase" evidence="10">
    <location>
        <begin position="22"/>
        <end position="1092"/>
    </location>
</feature>
<feature type="region of interest" description="Disordered" evidence="9">
    <location>
        <begin position="470"/>
        <end position="489"/>
    </location>
</feature>
<evidence type="ECO:0000313" key="13">
    <source>
        <dbReference type="EMBL" id="CEM27590.1"/>
    </source>
</evidence>
<evidence type="ECO:0000259" key="11">
    <source>
        <dbReference type="Pfam" id="PF03639"/>
    </source>
</evidence>
<gene>
    <name evidence="13" type="ORF">Vbra_17545</name>
</gene>
<keyword evidence="7" id="KW-0961">Cell wall biogenesis/degradation</keyword>
<feature type="domain" description="Glycosyl hydrolase family 81 N-terminal" evidence="11">
    <location>
        <begin position="154"/>
        <end position="309"/>
    </location>
</feature>
<dbReference type="GO" id="GO:0042973">
    <property type="term" value="F:glucan endo-1,3-beta-D-glucosidase activity"/>
    <property type="evidence" value="ECO:0007669"/>
    <property type="project" value="UniProtKB-EC"/>
</dbReference>
<comment type="catalytic activity">
    <reaction evidence="1">
        <text>Hydrolysis of (1-&gt;3)-beta-D-glucosidic linkages in (1-&gt;3)-beta-D-glucans.</text>
        <dbReference type="EC" id="3.2.1.39"/>
    </reaction>
</comment>
<dbReference type="Gene3D" id="1.20.5.420">
    <property type="entry name" value="Immunoglobulin FC, subunit C"/>
    <property type="match status" value="1"/>
</dbReference>
<keyword evidence="8" id="KW-0624">Polysaccharide degradation</keyword>
<organism evidence="13 14">
    <name type="scientific">Vitrella brassicaformis (strain CCMP3155)</name>
    <dbReference type="NCBI Taxonomy" id="1169540"/>
    <lineage>
        <taxon>Eukaryota</taxon>
        <taxon>Sar</taxon>
        <taxon>Alveolata</taxon>
        <taxon>Colpodellida</taxon>
        <taxon>Vitrellaceae</taxon>
        <taxon>Vitrella</taxon>
    </lineage>
</organism>
<keyword evidence="5" id="KW-0119">Carbohydrate metabolism</keyword>
<dbReference type="Pfam" id="PF03639">
    <property type="entry name" value="Glyco_hydro_81"/>
    <property type="match status" value="1"/>
</dbReference>
<dbReference type="Pfam" id="PF17652">
    <property type="entry name" value="Glyco_hydro81C"/>
    <property type="match status" value="1"/>
</dbReference>
<evidence type="ECO:0000256" key="7">
    <source>
        <dbReference type="ARBA" id="ARBA00023316"/>
    </source>
</evidence>
<feature type="signal peptide" evidence="10">
    <location>
        <begin position="1"/>
        <end position="21"/>
    </location>
</feature>
<evidence type="ECO:0000259" key="12">
    <source>
        <dbReference type="Pfam" id="PF17652"/>
    </source>
</evidence>
<evidence type="ECO:0000256" key="3">
    <source>
        <dbReference type="ARBA" id="ARBA00012780"/>
    </source>
</evidence>
<keyword evidence="10" id="KW-0732">Signal</keyword>
<dbReference type="GO" id="GO:0052861">
    <property type="term" value="F:endo-1,3(4)-beta-glucanase activity"/>
    <property type="evidence" value="ECO:0007669"/>
    <property type="project" value="InterPro"/>
</dbReference>
<dbReference type="Proteomes" id="UP000041254">
    <property type="component" value="Unassembled WGS sequence"/>
</dbReference>
<comment type="similarity">
    <text evidence="2">Belongs to the glycosyl hydrolase 81 family.</text>
</comment>
<evidence type="ECO:0000256" key="10">
    <source>
        <dbReference type="SAM" id="SignalP"/>
    </source>
</evidence>
<dbReference type="EMBL" id="CDMY01000635">
    <property type="protein sequence ID" value="CEM27590.1"/>
    <property type="molecule type" value="Genomic_DNA"/>
</dbReference>
<keyword evidence="4" id="KW-0378">Hydrolase</keyword>
<dbReference type="PANTHER" id="PTHR31983:SF0">
    <property type="entry name" value="GLUCAN ENDO-1,3-BETA-D-GLUCOSIDASE 2"/>
    <property type="match status" value="1"/>
</dbReference>
<reference evidence="13 14" key="1">
    <citation type="submission" date="2014-11" db="EMBL/GenBank/DDBJ databases">
        <authorList>
            <person name="Zhu J."/>
            <person name="Qi W."/>
            <person name="Song R."/>
        </authorList>
    </citation>
    <scope>NUCLEOTIDE SEQUENCE [LARGE SCALE GENOMIC DNA]</scope>
</reference>
<dbReference type="PhylomeDB" id="A0A0G4GE38"/>
<accession>A0A0G4GE38</accession>
<feature type="domain" description="Glycosyl hydrolase family 81 C-terminal" evidence="12">
    <location>
        <begin position="670"/>
        <end position="1062"/>
    </location>
</feature>
<evidence type="ECO:0000256" key="9">
    <source>
        <dbReference type="SAM" id="MobiDB-lite"/>
    </source>
</evidence>
<evidence type="ECO:0000256" key="4">
    <source>
        <dbReference type="ARBA" id="ARBA00022801"/>
    </source>
</evidence>
<evidence type="ECO:0000313" key="14">
    <source>
        <dbReference type="Proteomes" id="UP000041254"/>
    </source>
</evidence>
<dbReference type="EC" id="3.2.1.39" evidence="3"/>
<dbReference type="PANTHER" id="PTHR31983">
    <property type="entry name" value="ENDO-1,3(4)-BETA-GLUCANASE 1"/>
    <property type="match status" value="1"/>
</dbReference>
<dbReference type="InterPro" id="IPR005200">
    <property type="entry name" value="Endo-beta-glucanase"/>
</dbReference>
<keyword evidence="6" id="KW-0326">Glycosidase</keyword>
<dbReference type="GO" id="GO:0000272">
    <property type="term" value="P:polysaccharide catabolic process"/>
    <property type="evidence" value="ECO:0007669"/>
    <property type="project" value="UniProtKB-KW"/>
</dbReference>
<dbReference type="OrthoDB" id="4473401at2759"/>
<dbReference type="InterPro" id="IPR040720">
    <property type="entry name" value="GH81_C"/>
</dbReference>
<sequence>MAVPFLPALFISCLAPLLCTGALHSADKTVGEGPSLTAVASPIPADYINLLEPIDTQRPDASVFKPFKRREADDASGDDADPFFMPPRPRNVHSALLMHERAPGSPSGIYRLMNGTSADDSNATWVRADGSSGVLEEALTKHNSSVASTVFYPGAMPTNKFWANLLLRDGNASVPAPVYPLPYALKIMPSRETPTKSLGGRSDTGYGIQVSFDQKKLTRLSNSSFGRIGSYVTPLTPDVLIRADEILTQYVVSGHDLFGATVTFGGAVEAANATNSSTGSYPHMTVPIVQGMAYVTVEYWNSTPVMHFWPQVRAIIPRDCSKALNDVALDVDPSAAEVSCWVIVSGNHKAWKVWGISRDTHAGGSSPPPLTWDNSRTGSMYEHSAGDVLRLSRAGWSGVLRVAHLPFATDTSALYEKWRFEQSWNEPQTMTPFEFDLIRGPPRDLDEYKWRQENTAGYPVYRQMNVLTDNPSHRTRETPNTPLPSHHPSLALQLEPDNVTNYTSDEDHSQTYEARYEATLDRHVLFWPTGGELRVAASPEAMREENEGGEVIVEFQWKVSSVDWVSLPSPSARPLLHFAFPHQLSLMGPLRRPANASEVPVAFNGRASLIPSPSLPVSVSIVELESPTKGTMTALMGSTWQTHLTHAQLPSVAEHLGYLPAGPMRANRSAVVWQLKEDVNDLSAQPNMPDTWYFSGKVNQKVASLCLLARELLGPKAFTTQKCLHELERRLACTMKNTISDTGACDISLPTPPALRYDATWGGIASLPTDGNWRAGKSPNVSATLVLGEFDFGNAVFNDHHYHFGYHITAAAVLAHLNPSWVEKRANRDFVWALIRDVSNPSAAAGARATSDVADTKSGEGSGADVYFPPFRYFDWFDGHSWAKGILAAADGKDQESVSEGVNYLYGLHLWSRVVNAPRMALLARTMMAIQKVSVSSYFLLSNGNANHPATYWQNKVSGVFLQNKVSYSTWFSSDPPAIHGIQMIPFTPALSFIRPAAFVAEEWSLRLRHLPVVGDDPSKWSAWTSVIMTNLGGAIDSGRALWYLTHGRCPFDEGLSRSWAMYWALTRPAQHRHDRRFHVQVPEGDLPKVIQ</sequence>
<evidence type="ECO:0000256" key="2">
    <source>
        <dbReference type="ARBA" id="ARBA00010730"/>
    </source>
</evidence>
<dbReference type="Gene3D" id="2.70.98.30">
    <property type="entry name" value="Golgi alpha-mannosidase II, domain 4"/>
    <property type="match status" value="1"/>
</dbReference>
<dbReference type="AlphaFoldDB" id="A0A0G4GE38"/>
<evidence type="ECO:0000256" key="5">
    <source>
        <dbReference type="ARBA" id="ARBA00023277"/>
    </source>
</evidence>
<dbReference type="VEuPathDB" id="CryptoDB:Vbra_17545"/>
<dbReference type="InterPro" id="IPR040451">
    <property type="entry name" value="GH81_N"/>
</dbReference>
<evidence type="ECO:0000256" key="8">
    <source>
        <dbReference type="ARBA" id="ARBA00023326"/>
    </source>
</evidence>
<dbReference type="GO" id="GO:0071555">
    <property type="term" value="P:cell wall organization"/>
    <property type="evidence" value="ECO:0007669"/>
    <property type="project" value="UniProtKB-KW"/>
</dbReference>
<name>A0A0G4GE38_VITBC</name>